<feature type="compositionally biased region" description="Gly residues" evidence="1">
    <location>
        <begin position="46"/>
        <end position="67"/>
    </location>
</feature>
<keyword evidence="2" id="KW-0812">Transmembrane</keyword>
<dbReference type="GeneTree" id="ENSGT00860000136085"/>
<feature type="compositionally biased region" description="Basic and acidic residues" evidence="1">
    <location>
        <begin position="13"/>
        <end position="25"/>
    </location>
</feature>
<evidence type="ECO:0000256" key="1">
    <source>
        <dbReference type="SAM" id="MobiDB-lite"/>
    </source>
</evidence>
<sequence length="275" mass="29623">MLTKVLLPLRWERLPRPSRPADRESLAAPGFSRRQLEGARARGLREGLGSGEVRGASGGPRVGGGMEGPREGGPREGRGWEVDGGGGPREGWSPLKAGDDPDPAYFSWGSFAGPRKLRVCFFVPISLLTLFLLLCFPPPAALTALQFAWEGNRDFLFALSAGTSVLALRGLEDAALWGKPGWQEVAGLLEEVLGWLLWLLKKIPRTQPAPSPSFQGAPRGERDLCGVDKVTLNSFPPEKGESKLLPGHLSSCGVSPSDMRRCLSGAAWPGHSYYN</sequence>
<evidence type="ECO:0000256" key="2">
    <source>
        <dbReference type="SAM" id="Phobius"/>
    </source>
</evidence>
<reference evidence="3 4" key="1">
    <citation type="submission" date="2012-03" db="EMBL/GenBank/DDBJ databases">
        <title>Whole Genome Assembly of Papio anubis.</title>
        <authorList>
            <person name="Liu Y.L."/>
            <person name="Abraham K.A."/>
            <person name="Akbar H.A."/>
            <person name="Ali S.A."/>
            <person name="Anosike U.A."/>
            <person name="Aqrawi P.A."/>
            <person name="Arias F.A."/>
            <person name="Attaway T.A."/>
            <person name="Awwad R.A."/>
            <person name="Babu C.B."/>
            <person name="Bandaranaike D.B."/>
            <person name="Battles P.B."/>
            <person name="Bell A.B."/>
            <person name="Beltran B.B."/>
            <person name="Berhane-Mersha D.B."/>
            <person name="Bess C.B."/>
            <person name="Bickham C.B."/>
            <person name="Bolden T.B."/>
            <person name="Carter K.C."/>
            <person name="Chau D.C."/>
            <person name="Chavez A.C."/>
            <person name="Clerc-Blankenburg K.C."/>
            <person name="Coyle M.C."/>
            <person name="Dao M.D."/>
            <person name="Davila M.L.D."/>
            <person name="Davy-Carroll L.D."/>
            <person name="Denson S.D."/>
            <person name="Dinh H.D."/>
            <person name="Fernandez S.F."/>
            <person name="Fernando P.F."/>
            <person name="Forbes L.F."/>
            <person name="Francis C.F."/>
            <person name="Francisco L.F."/>
            <person name="Fu Q.F."/>
            <person name="Garcia-Iii R.G."/>
            <person name="Garrett T.G."/>
            <person name="Gross S.G."/>
            <person name="Gubbala S.G."/>
            <person name="Hirani K.H."/>
            <person name="Hogues M.H."/>
            <person name="Hollins B.H."/>
            <person name="Jackson L.J."/>
            <person name="Javaid M.J."/>
            <person name="Jhangiani S.J."/>
            <person name="Johnson A.J."/>
            <person name="Johnson B.J."/>
            <person name="Jones J.J."/>
            <person name="Joshi V.J."/>
            <person name="Kalu J.K."/>
            <person name="Khan N.K."/>
            <person name="Korchina V.K."/>
            <person name="Kovar C.K."/>
            <person name="Lago L.L."/>
            <person name="Lara F.L."/>
            <person name="Le T.-K.L."/>
            <person name="Lee S.L."/>
            <person name="Legall-Iii F.L."/>
            <person name="Lemon S.L."/>
            <person name="Liu J.L."/>
            <person name="Liu Y.-S.L."/>
            <person name="Liyanage D.L."/>
            <person name="Lopez J.L."/>
            <person name="Lorensuhewa L.L."/>
            <person name="Mata R.M."/>
            <person name="Mathew T.M."/>
            <person name="Mercado C.M."/>
            <person name="Mercado I.M."/>
            <person name="Morales K.M."/>
            <person name="Morgan M.M."/>
            <person name="Munidasa M.M."/>
            <person name="Ngo D.N."/>
            <person name="Nguyen L.N."/>
            <person name="Nguyen T.N."/>
            <person name="Nguyen N.N."/>
            <person name="Obregon M.O."/>
            <person name="Okwuonu G.O."/>
            <person name="Ongeri F.O."/>
            <person name="Onwere C.O."/>
            <person name="Osifeso I.O."/>
            <person name="Parra A.P."/>
            <person name="Patil S.P."/>
            <person name="Perez A.P."/>
            <person name="Perez Y.P."/>
            <person name="Pham C.P."/>
            <person name="Pu L.-L.P."/>
            <person name="Puazo M.P."/>
            <person name="Quiroz J.Q."/>
            <person name="Rouhana J.R."/>
            <person name="Ruiz M.R."/>
            <person name="Ruiz S.-J.R."/>
            <person name="Saada N.S."/>
            <person name="Santibanez J.S."/>
            <person name="Scheel M.S."/>
            <person name="Schneider B.S."/>
            <person name="Simmons D.S."/>
            <person name="Sisson I.S."/>
            <person name="Tang L.-Y.T."/>
            <person name="Thornton R.T."/>
            <person name="Tisius J.T."/>
            <person name="Toledanes G.T."/>
            <person name="Trejos Z.T."/>
            <person name="Usmani K.U."/>
            <person name="Varghese R.V."/>
            <person name="Vattathil S.V."/>
            <person name="Vee V.V."/>
            <person name="Walker D.W."/>
            <person name="Weissenberger G.W."/>
            <person name="White C.W."/>
            <person name="Williams A.W."/>
            <person name="Woodworth J.W."/>
            <person name="Wright R.W."/>
            <person name="Zhu Y.Z."/>
            <person name="Han Y.H."/>
            <person name="Newsham I.N."/>
            <person name="Nazareth L.N."/>
            <person name="Worley K.W."/>
            <person name="Muzny D.M."/>
            <person name="Rogers J.R."/>
            <person name="Gibbs R.G."/>
        </authorList>
    </citation>
    <scope>NUCLEOTIDE SEQUENCE [LARGE SCALE GENOMIC DNA]</scope>
</reference>
<keyword evidence="2" id="KW-1133">Transmembrane helix</keyword>
<reference evidence="3" key="2">
    <citation type="submission" date="2025-08" db="UniProtKB">
        <authorList>
            <consortium name="Ensembl"/>
        </authorList>
    </citation>
    <scope>IDENTIFICATION</scope>
</reference>
<keyword evidence="4" id="KW-1185">Reference proteome</keyword>
<evidence type="ECO:0000313" key="4">
    <source>
        <dbReference type="Proteomes" id="UP000028761"/>
    </source>
</evidence>
<dbReference type="Proteomes" id="UP000028761">
    <property type="component" value="Chromosome 11"/>
</dbReference>
<organism evidence="3 4">
    <name type="scientific">Papio anubis</name>
    <name type="common">Olive baboon</name>
    <dbReference type="NCBI Taxonomy" id="9555"/>
    <lineage>
        <taxon>Eukaryota</taxon>
        <taxon>Metazoa</taxon>
        <taxon>Chordata</taxon>
        <taxon>Craniata</taxon>
        <taxon>Vertebrata</taxon>
        <taxon>Euteleostomi</taxon>
        <taxon>Mammalia</taxon>
        <taxon>Eutheria</taxon>
        <taxon>Euarchontoglires</taxon>
        <taxon>Primates</taxon>
        <taxon>Haplorrhini</taxon>
        <taxon>Catarrhini</taxon>
        <taxon>Cercopithecidae</taxon>
        <taxon>Cercopithecinae</taxon>
        <taxon>Papio</taxon>
    </lineage>
</organism>
<accession>A0A8I5NXV7</accession>
<proteinExistence type="predicted"/>
<feature type="compositionally biased region" description="Basic and acidic residues" evidence="1">
    <location>
        <begin position="34"/>
        <end position="45"/>
    </location>
</feature>
<feature type="transmembrane region" description="Helical" evidence="2">
    <location>
        <begin position="119"/>
        <end position="149"/>
    </location>
</feature>
<feature type="compositionally biased region" description="Basic and acidic residues" evidence="1">
    <location>
        <begin position="68"/>
        <end position="81"/>
    </location>
</feature>
<reference evidence="3" key="3">
    <citation type="submission" date="2025-09" db="UniProtKB">
        <authorList>
            <consortium name="Ensembl"/>
        </authorList>
    </citation>
    <scope>IDENTIFICATION</scope>
</reference>
<dbReference type="AlphaFoldDB" id="A0A8I5NXV7"/>
<dbReference type="Ensembl" id="ENSPANT00000063450.1">
    <property type="protein sequence ID" value="ENSPANP00000059458.1"/>
    <property type="gene ID" value="ENSPANG00000044686.1"/>
</dbReference>
<evidence type="ECO:0000313" key="3">
    <source>
        <dbReference type="Ensembl" id="ENSPANP00000059458.1"/>
    </source>
</evidence>
<name>A0A8I5NXV7_PAPAN</name>
<keyword evidence="2" id="KW-0472">Membrane</keyword>
<feature type="region of interest" description="Disordered" evidence="1">
    <location>
        <begin position="13"/>
        <end position="96"/>
    </location>
</feature>
<protein>
    <submittedName>
        <fullName evidence="3">Uncharacterized protein</fullName>
    </submittedName>
</protein>